<dbReference type="InterPro" id="IPR008201">
    <property type="entry name" value="HepT-like"/>
</dbReference>
<evidence type="ECO:0000313" key="7">
    <source>
        <dbReference type="Proteomes" id="UP000054323"/>
    </source>
</evidence>
<keyword evidence="4" id="KW-0547">Nucleotide-binding</keyword>
<evidence type="ECO:0000256" key="1">
    <source>
        <dbReference type="ARBA" id="ARBA00022553"/>
    </source>
</evidence>
<accession>A0A101GMY4</accession>
<organism evidence="6 7">
    <name type="scientific">Methanoculleus marisnigri</name>
    <dbReference type="NCBI Taxonomy" id="2198"/>
    <lineage>
        <taxon>Archaea</taxon>
        <taxon>Methanobacteriati</taxon>
        <taxon>Methanobacteriota</taxon>
        <taxon>Stenosarchaea group</taxon>
        <taxon>Methanomicrobia</taxon>
        <taxon>Methanomicrobiales</taxon>
        <taxon>Methanomicrobiaceae</taxon>
        <taxon>Methanoculleus</taxon>
    </lineage>
</organism>
<dbReference type="GO" id="GO:0016787">
    <property type="term" value="F:hydrolase activity"/>
    <property type="evidence" value="ECO:0007669"/>
    <property type="project" value="UniProtKB-KW"/>
</dbReference>
<dbReference type="PANTHER" id="PTHR34139">
    <property type="entry name" value="UPF0331 PROTEIN MJ0127"/>
    <property type="match status" value="1"/>
</dbReference>
<dbReference type="InterPro" id="IPR051813">
    <property type="entry name" value="HepT_RNase_toxin"/>
</dbReference>
<evidence type="ECO:0000256" key="2">
    <source>
        <dbReference type="ARBA" id="ARBA00022649"/>
    </source>
</evidence>
<feature type="non-terminal residue" evidence="6">
    <location>
        <position position="144"/>
    </location>
</feature>
<reference evidence="7" key="1">
    <citation type="journal article" date="2015" name="MBio">
        <title>Genome-Resolved Metagenomic Analysis Reveals Roles for Candidate Phyla and Other Microbial Community Members in Biogeochemical Transformations in Oil Reservoirs.</title>
        <authorList>
            <person name="Hu P."/>
            <person name="Tom L."/>
            <person name="Singh A."/>
            <person name="Thomas B.C."/>
            <person name="Baker B.J."/>
            <person name="Piceno Y.M."/>
            <person name="Andersen G.L."/>
            <person name="Banfield J.F."/>
        </authorList>
    </citation>
    <scope>NUCLEOTIDE SEQUENCE [LARGE SCALE GENOMIC DNA]</scope>
</reference>
<dbReference type="Proteomes" id="UP000054323">
    <property type="component" value="Unassembled WGS sequence"/>
</dbReference>
<keyword evidence="1" id="KW-0597">Phosphoprotein</keyword>
<comment type="caution">
    <text evidence="6">The sequence shown here is derived from an EMBL/GenBank/DDBJ whole genome shotgun (WGS) entry which is preliminary data.</text>
</comment>
<dbReference type="AlphaFoldDB" id="A0A101GMY4"/>
<protein>
    <recommendedName>
        <fullName evidence="8">DUF86 domain-containing protein</fullName>
    </recommendedName>
</protein>
<dbReference type="GO" id="GO:0000166">
    <property type="term" value="F:nucleotide binding"/>
    <property type="evidence" value="ECO:0007669"/>
    <property type="project" value="UniProtKB-KW"/>
</dbReference>
<evidence type="ECO:0000256" key="4">
    <source>
        <dbReference type="ARBA" id="ARBA00022741"/>
    </source>
</evidence>
<gene>
    <name evidence="6" type="ORF">XD82_1181</name>
</gene>
<name>A0A101GMY4_9EURY</name>
<evidence type="ECO:0008006" key="8">
    <source>
        <dbReference type="Google" id="ProtNLM"/>
    </source>
</evidence>
<evidence type="ECO:0000256" key="3">
    <source>
        <dbReference type="ARBA" id="ARBA00022722"/>
    </source>
</evidence>
<dbReference type="PATRIC" id="fig|2198.4.peg.1522"/>
<dbReference type="Pfam" id="PF01934">
    <property type="entry name" value="HepT-like"/>
    <property type="match status" value="1"/>
</dbReference>
<dbReference type="PANTHER" id="PTHR34139:SF1">
    <property type="entry name" value="RNASE MJ1380-RELATED"/>
    <property type="match status" value="1"/>
</dbReference>
<keyword evidence="2" id="KW-1277">Toxin-antitoxin system</keyword>
<evidence type="ECO:0000313" key="6">
    <source>
        <dbReference type="EMBL" id="KUK61296.1"/>
    </source>
</evidence>
<evidence type="ECO:0000256" key="5">
    <source>
        <dbReference type="ARBA" id="ARBA00022801"/>
    </source>
</evidence>
<keyword evidence="5" id="KW-0378">Hydrolase</keyword>
<proteinExistence type="predicted"/>
<dbReference type="GO" id="GO:0110001">
    <property type="term" value="C:toxin-antitoxin complex"/>
    <property type="evidence" value="ECO:0007669"/>
    <property type="project" value="InterPro"/>
</dbReference>
<dbReference type="GO" id="GO:0004540">
    <property type="term" value="F:RNA nuclease activity"/>
    <property type="evidence" value="ECO:0007669"/>
    <property type="project" value="InterPro"/>
</dbReference>
<keyword evidence="3" id="KW-0540">Nuclease</keyword>
<dbReference type="EMBL" id="LGGD01000145">
    <property type="protein sequence ID" value="KUK61296.1"/>
    <property type="molecule type" value="Genomic_DNA"/>
</dbReference>
<sequence length="144" mass="16478">MTAPRNTLDYLDDILDAVEKIAIFTREMSYEEFFEDDKTVYAVTRALEVIGEATKCIPRRVRENCPSLPWSEMTGMRDKLIHAYFGINRAIIWRTIQDDIPPLGSTVQSLHIRRARRPPVSTGGGIARIKPRTLSPRGSYLIDR</sequence>